<protein>
    <submittedName>
        <fullName evidence="7">Calmodulin</fullName>
    </submittedName>
</protein>
<keyword evidence="2" id="KW-0677">Repeat</keyword>
<feature type="domain" description="EF-hand" evidence="4">
    <location>
        <begin position="56"/>
        <end position="91"/>
    </location>
</feature>
<evidence type="ECO:0000256" key="1">
    <source>
        <dbReference type="ARBA" id="ARBA00022723"/>
    </source>
</evidence>
<dbReference type="InterPro" id="IPR018247">
    <property type="entry name" value="EF_Hand_1_Ca_BS"/>
</dbReference>
<dbReference type="AlphaFoldDB" id="A0A0N5D9Z9"/>
<sequence length="166" mass="18991">MFFDEYLLSCSKILLSISDKRGKKICETFDLLDIDGDGLLSRDEMAALLKIIKVEPTRLELDIIFQEMDSNKTGAINKEDFVRYMSTPPTHRTTISELERYFRIYDGDGDGAIEIAFSDEAVGILKETMQVTDREMIEKIFQLTDSNQDGLISFDEFMNMIKESSA</sequence>
<dbReference type="Pfam" id="PF13499">
    <property type="entry name" value="EF-hand_7"/>
    <property type="match status" value="2"/>
</dbReference>
<dbReference type="STRING" id="103827.A0A0N5D9Z9"/>
<evidence type="ECO:0000256" key="3">
    <source>
        <dbReference type="ARBA" id="ARBA00022837"/>
    </source>
</evidence>
<gene>
    <name evidence="5" type="ORF">TCLT_LOCUS9967</name>
</gene>
<evidence type="ECO:0000313" key="7">
    <source>
        <dbReference type="WBParaSite" id="TCLT_0000997801-mRNA-1"/>
    </source>
</evidence>
<feature type="domain" description="EF-hand" evidence="4">
    <location>
        <begin position="20"/>
        <end position="55"/>
    </location>
</feature>
<feature type="domain" description="EF-hand" evidence="4">
    <location>
        <begin position="132"/>
        <end position="166"/>
    </location>
</feature>
<dbReference type="SMART" id="SM00054">
    <property type="entry name" value="EFh"/>
    <property type="match status" value="4"/>
</dbReference>
<reference evidence="5 6" key="2">
    <citation type="submission" date="2018-11" db="EMBL/GenBank/DDBJ databases">
        <authorList>
            <consortium name="Pathogen Informatics"/>
        </authorList>
    </citation>
    <scope>NUCLEOTIDE SEQUENCE [LARGE SCALE GENOMIC DNA]</scope>
</reference>
<proteinExistence type="predicted"/>
<dbReference type="FunFam" id="1.10.238.10:FF:000003">
    <property type="entry name" value="Calmodulin A"/>
    <property type="match status" value="1"/>
</dbReference>
<dbReference type="PROSITE" id="PS00018">
    <property type="entry name" value="EF_HAND_1"/>
    <property type="match status" value="3"/>
</dbReference>
<keyword evidence="3" id="KW-0106">Calcium</keyword>
<dbReference type="Gene3D" id="1.10.238.10">
    <property type="entry name" value="EF-hand"/>
    <property type="match status" value="2"/>
</dbReference>
<dbReference type="Proteomes" id="UP000276776">
    <property type="component" value="Unassembled WGS sequence"/>
</dbReference>
<reference evidence="7" key="1">
    <citation type="submission" date="2016-04" db="UniProtKB">
        <authorList>
            <consortium name="WormBaseParasite"/>
        </authorList>
    </citation>
    <scope>IDENTIFICATION</scope>
</reference>
<dbReference type="OMA" id="PIHRTTL"/>
<keyword evidence="6" id="KW-1185">Reference proteome</keyword>
<dbReference type="CDD" id="cd00051">
    <property type="entry name" value="EFh"/>
    <property type="match status" value="2"/>
</dbReference>
<evidence type="ECO:0000313" key="5">
    <source>
        <dbReference type="EMBL" id="VDN07636.1"/>
    </source>
</evidence>
<dbReference type="OrthoDB" id="343296at2759"/>
<dbReference type="SUPFAM" id="SSF47473">
    <property type="entry name" value="EF-hand"/>
    <property type="match status" value="1"/>
</dbReference>
<dbReference type="InterPro" id="IPR011992">
    <property type="entry name" value="EF-hand-dom_pair"/>
</dbReference>
<dbReference type="PANTHER" id="PTHR45942">
    <property type="entry name" value="PROTEIN PHOSPATASE 3 REGULATORY SUBUNIT B ALPHA ISOFORM TYPE 1"/>
    <property type="match status" value="1"/>
</dbReference>
<dbReference type="GO" id="GO:0005509">
    <property type="term" value="F:calcium ion binding"/>
    <property type="evidence" value="ECO:0007669"/>
    <property type="project" value="InterPro"/>
</dbReference>
<evidence type="ECO:0000256" key="2">
    <source>
        <dbReference type="ARBA" id="ARBA00022737"/>
    </source>
</evidence>
<dbReference type="EMBL" id="UYYF01004930">
    <property type="protein sequence ID" value="VDN07636.1"/>
    <property type="molecule type" value="Genomic_DNA"/>
</dbReference>
<dbReference type="PROSITE" id="PS50222">
    <property type="entry name" value="EF_HAND_2"/>
    <property type="match status" value="3"/>
</dbReference>
<evidence type="ECO:0000313" key="6">
    <source>
        <dbReference type="Proteomes" id="UP000276776"/>
    </source>
</evidence>
<dbReference type="InterPro" id="IPR002048">
    <property type="entry name" value="EF_hand_dom"/>
</dbReference>
<keyword evidence="1" id="KW-0479">Metal-binding</keyword>
<organism evidence="7">
    <name type="scientific">Thelazia callipaeda</name>
    <name type="common">Oriental eyeworm</name>
    <name type="synonym">Parasitic nematode</name>
    <dbReference type="NCBI Taxonomy" id="103827"/>
    <lineage>
        <taxon>Eukaryota</taxon>
        <taxon>Metazoa</taxon>
        <taxon>Ecdysozoa</taxon>
        <taxon>Nematoda</taxon>
        <taxon>Chromadorea</taxon>
        <taxon>Rhabditida</taxon>
        <taxon>Spirurina</taxon>
        <taxon>Spiruromorpha</taxon>
        <taxon>Thelazioidea</taxon>
        <taxon>Thelaziidae</taxon>
        <taxon>Thelazia</taxon>
    </lineage>
</organism>
<accession>A0A0N5D9Z9</accession>
<dbReference type="WBParaSite" id="TCLT_0000997801-mRNA-1">
    <property type="protein sequence ID" value="TCLT_0000997801-mRNA-1"/>
    <property type="gene ID" value="TCLT_0000997801"/>
</dbReference>
<name>A0A0N5D9Z9_THECL</name>
<evidence type="ECO:0000259" key="4">
    <source>
        <dbReference type="PROSITE" id="PS50222"/>
    </source>
</evidence>